<name>A0A645GEW9_9ZZZZ</name>
<accession>A0A645GEW9</accession>
<gene>
    <name evidence="2" type="ORF">SDC9_172041</name>
</gene>
<dbReference type="AlphaFoldDB" id="A0A645GEW9"/>
<evidence type="ECO:0000313" key="2">
    <source>
        <dbReference type="EMBL" id="MPN24640.1"/>
    </source>
</evidence>
<keyword evidence="1" id="KW-1133">Transmembrane helix</keyword>
<keyword evidence="1" id="KW-0812">Transmembrane</keyword>
<feature type="transmembrane region" description="Helical" evidence="1">
    <location>
        <begin position="12"/>
        <end position="33"/>
    </location>
</feature>
<proteinExistence type="predicted"/>
<dbReference type="EMBL" id="VSSQ01073557">
    <property type="protein sequence ID" value="MPN24640.1"/>
    <property type="molecule type" value="Genomic_DNA"/>
</dbReference>
<organism evidence="2">
    <name type="scientific">bioreactor metagenome</name>
    <dbReference type="NCBI Taxonomy" id="1076179"/>
    <lineage>
        <taxon>unclassified sequences</taxon>
        <taxon>metagenomes</taxon>
        <taxon>ecological metagenomes</taxon>
    </lineage>
</organism>
<comment type="caution">
    <text evidence="2">The sequence shown here is derived from an EMBL/GenBank/DDBJ whole genome shotgun (WGS) entry which is preliminary data.</text>
</comment>
<reference evidence="2" key="1">
    <citation type="submission" date="2019-08" db="EMBL/GenBank/DDBJ databases">
        <authorList>
            <person name="Kucharzyk K."/>
            <person name="Murdoch R.W."/>
            <person name="Higgins S."/>
            <person name="Loffler F."/>
        </authorList>
    </citation>
    <scope>NUCLEOTIDE SEQUENCE</scope>
</reference>
<protein>
    <submittedName>
        <fullName evidence="2">Uncharacterized protein</fullName>
    </submittedName>
</protein>
<evidence type="ECO:0000256" key="1">
    <source>
        <dbReference type="SAM" id="Phobius"/>
    </source>
</evidence>
<keyword evidence="1" id="KW-0472">Membrane</keyword>
<sequence length="132" mass="14995">MLLSIACPLFNPVFIIERTAVCLSMVFSFFIYFQSKTRLSSVPMLPSAARAFLLITVAPLHPMAVAPNRFLKVVLVMFKISSSNGIISSKLVILSNDFGFFLHTRWHASQPYRFKPINFISTLVSRLFFCVR</sequence>